<gene>
    <name evidence="1" type="ORF">BV22DRAFT_1127249</name>
</gene>
<organism evidence="1 2">
    <name type="scientific">Leucogyrophana mollusca</name>
    <dbReference type="NCBI Taxonomy" id="85980"/>
    <lineage>
        <taxon>Eukaryota</taxon>
        <taxon>Fungi</taxon>
        <taxon>Dikarya</taxon>
        <taxon>Basidiomycota</taxon>
        <taxon>Agaricomycotina</taxon>
        <taxon>Agaricomycetes</taxon>
        <taxon>Agaricomycetidae</taxon>
        <taxon>Boletales</taxon>
        <taxon>Boletales incertae sedis</taxon>
        <taxon>Leucogyrophana</taxon>
    </lineage>
</organism>
<proteinExistence type="predicted"/>
<protein>
    <submittedName>
        <fullName evidence="1">Uncharacterized protein</fullName>
    </submittedName>
</protein>
<dbReference type="Proteomes" id="UP000790709">
    <property type="component" value="Unassembled WGS sequence"/>
</dbReference>
<accession>A0ACB8BPW5</accession>
<keyword evidence="2" id="KW-1185">Reference proteome</keyword>
<name>A0ACB8BPW5_9AGAM</name>
<evidence type="ECO:0000313" key="2">
    <source>
        <dbReference type="Proteomes" id="UP000790709"/>
    </source>
</evidence>
<reference evidence="1" key="1">
    <citation type="journal article" date="2021" name="New Phytol.">
        <title>Evolutionary innovations through gain and loss of genes in the ectomycorrhizal Boletales.</title>
        <authorList>
            <person name="Wu G."/>
            <person name="Miyauchi S."/>
            <person name="Morin E."/>
            <person name="Kuo A."/>
            <person name="Drula E."/>
            <person name="Varga T."/>
            <person name="Kohler A."/>
            <person name="Feng B."/>
            <person name="Cao Y."/>
            <person name="Lipzen A."/>
            <person name="Daum C."/>
            <person name="Hundley H."/>
            <person name="Pangilinan J."/>
            <person name="Johnson J."/>
            <person name="Barry K."/>
            <person name="LaButti K."/>
            <person name="Ng V."/>
            <person name="Ahrendt S."/>
            <person name="Min B."/>
            <person name="Choi I.G."/>
            <person name="Park H."/>
            <person name="Plett J.M."/>
            <person name="Magnuson J."/>
            <person name="Spatafora J.W."/>
            <person name="Nagy L.G."/>
            <person name="Henrissat B."/>
            <person name="Grigoriev I.V."/>
            <person name="Yang Z.L."/>
            <person name="Xu J."/>
            <person name="Martin F.M."/>
        </authorList>
    </citation>
    <scope>NUCLEOTIDE SEQUENCE</scope>
    <source>
        <strain evidence="1">KUC20120723A-06</strain>
    </source>
</reference>
<sequence length="80" mass="8535">MATTAHFVGDTPVDSFPTEAIQKIPDEELTKRDAARLEKGDTKEPGAAKRAGAATRNPEEYDTTHRGGQGDSKPTADPVI</sequence>
<dbReference type="EMBL" id="MU266363">
    <property type="protein sequence ID" value="KAH7927684.1"/>
    <property type="molecule type" value="Genomic_DNA"/>
</dbReference>
<evidence type="ECO:0000313" key="1">
    <source>
        <dbReference type="EMBL" id="KAH7927684.1"/>
    </source>
</evidence>
<comment type="caution">
    <text evidence="1">The sequence shown here is derived from an EMBL/GenBank/DDBJ whole genome shotgun (WGS) entry which is preliminary data.</text>
</comment>